<keyword evidence="3" id="KW-0812">Transmembrane</keyword>
<feature type="domain" description="Glycosyltransferase 2-like" evidence="4">
    <location>
        <begin position="10"/>
        <end position="175"/>
    </location>
</feature>
<organism evidence="5 6">
    <name type="scientific">Halolamina pelagica</name>
    <dbReference type="NCBI Taxonomy" id="699431"/>
    <lineage>
        <taxon>Archaea</taxon>
        <taxon>Methanobacteriati</taxon>
        <taxon>Methanobacteriota</taxon>
        <taxon>Stenosarchaea group</taxon>
        <taxon>Halobacteria</taxon>
        <taxon>Halobacteriales</taxon>
        <taxon>Haloferacaceae</taxon>
    </lineage>
</organism>
<gene>
    <name evidence="5" type="ORF">SAMN05216277_11551</name>
</gene>
<evidence type="ECO:0000313" key="5">
    <source>
        <dbReference type="EMBL" id="SFQ00862.1"/>
    </source>
</evidence>
<protein>
    <submittedName>
        <fullName evidence="5">Glycosyltransferase, GT2 family</fullName>
    </submittedName>
</protein>
<evidence type="ECO:0000259" key="4">
    <source>
        <dbReference type="Pfam" id="PF00535"/>
    </source>
</evidence>
<evidence type="ECO:0000256" key="2">
    <source>
        <dbReference type="ARBA" id="ARBA00022679"/>
    </source>
</evidence>
<dbReference type="EMBL" id="FOXI01000015">
    <property type="protein sequence ID" value="SFQ00862.1"/>
    <property type="molecule type" value="Genomic_DNA"/>
</dbReference>
<keyword evidence="2 5" id="KW-0808">Transferase</keyword>
<accession>A0A1I5V0C4</accession>
<evidence type="ECO:0000256" key="3">
    <source>
        <dbReference type="SAM" id="Phobius"/>
    </source>
</evidence>
<dbReference type="GO" id="GO:0016757">
    <property type="term" value="F:glycosyltransferase activity"/>
    <property type="evidence" value="ECO:0007669"/>
    <property type="project" value="UniProtKB-KW"/>
</dbReference>
<dbReference type="RefSeq" id="WP_074879891.1">
    <property type="nucleotide sequence ID" value="NZ_FOXI01000015.1"/>
</dbReference>
<keyword evidence="6" id="KW-1185">Reference proteome</keyword>
<reference evidence="6" key="1">
    <citation type="submission" date="2016-10" db="EMBL/GenBank/DDBJ databases">
        <authorList>
            <person name="Varghese N."/>
            <person name="Submissions S."/>
        </authorList>
    </citation>
    <scope>NUCLEOTIDE SEQUENCE [LARGE SCALE GENOMIC DNA]</scope>
    <source>
        <strain evidence="6">CGMCC 1.10329</strain>
    </source>
</reference>
<keyword evidence="3" id="KW-1133">Transmembrane helix</keyword>
<dbReference type="Gene3D" id="3.90.550.10">
    <property type="entry name" value="Spore Coat Polysaccharide Biosynthesis Protein SpsA, Chain A"/>
    <property type="match status" value="1"/>
</dbReference>
<dbReference type="SUPFAM" id="SSF53448">
    <property type="entry name" value="Nucleotide-diphospho-sugar transferases"/>
    <property type="match status" value="1"/>
</dbReference>
<feature type="transmembrane region" description="Helical" evidence="3">
    <location>
        <begin position="302"/>
        <end position="324"/>
    </location>
</feature>
<sequence length="327" mass="35999">MTSVDSSGFSVVLPVLNEAENIEGCLDSLLRASLSDVDLEILVVDGMSDDGTREIIDQYSRKDSSIQLVDNEQQTTPTGFNKGFETASNGVIILMSGHAQVTPNFFDHIRELFEERAPDADIVGSRVDPVADGYVQTSIAGALMSRFGAGSKRFQAYEGYVDTVSYGAYKRYVIESVGKMDPDLPRGQDYEYNKRAREHGFTIYQSAQSTVQYEPRSTFIGLFKQKFGNGRGKTRIHQQSKSQSYRGLGLHTAALVLFSLIFILPGATLALSILPPLYVLGIVFTATKVIQRNNEFSRKHIFGIVIALTIIHSGFVSGFVTGLLTPR</sequence>
<evidence type="ECO:0000256" key="1">
    <source>
        <dbReference type="ARBA" id="ARBA00022676"/>
    </source>
</evidence>
<dbReference type="PANTHER" id="PTHR43630">
    <property type="entry name" value="POLY-BETA-1,6-N-ACETYL-D-GLUCOSAMINE SYNTHASE"/>
    <property type="match status" value="1"/>
</dbReference>
<dbReference type="Pfam" id="PF00535">
    <property type="entry name" value="Glycos_transf_2"/>
    <property type="match status" value="1"/>
</dbReference>
<dbReference type="InterPro" id="IPR029044">
    <property type="entry name" value="Nucleotide-diphossugar_trans"/>
</dbReference>
<proteinExistence type="predicted"/>
<dbReference type="AlphaFoldDB" id="A0A1I5V0C4"/>
<dbReference type="PANTHER" id="PTHR43630:SF1">
    <property type="entry name" value="POLY-BETA-1,6-N-ACETYL-D-GLUCOSAMINE SYNTHASE"/>
    <property type="match status" value="1"/>
</dbReference>
<evidence type="ECO:0000313" key="6">
    <source>
        <dbReference type="Proteomes" id="UP000183769"/>
    </source>
</evidence>
<dbReference type="InterPro" id="IPR001173">
    <property type="entry name" value="Glyco_trans_2-like"/>
</dbReference>
<keyword evidence="1" id="KW-0328">Glycosyltransferase</keyword>
<dbReference type="Proteomes" id="UP000183769">
    <property type="component" value="Unassembled WGS sequence"/>
</dbReference>
<name>A0A1I5V0C4_9EURY</name>
<dbReference type="OrthoDB" id="11098at2157"/>
<keyword evidence="3" id="KW-0472">Membrane</keyword>